<dbReference type="Pfam" id="PF00196">
    <property type="entry name" value="GerE"/>
    <property type="match status" value="1"/>
</dbReference>
<evidence type="ECO:0000259" key="3">
    <source>
        <dbReference type="PROSITE" id="PS50043"/>
    </source>
</evidence>
<dbReference type="PROSITE" id="PS00622">
    <property type="entry name" value="HTH_LUXR_1"/>
    <property type="match status" value="1"/>
</dbReference>
<keyword evidence="5" id="KW-1185">Reference proteome</keyword>
<dbReference type="CDD" id="cd06170">
    <property type="entry name" value="LuxR_C_like"/>
    <property type="match status" value="1"/>
</dbReference>
<keyword evidence="2" id="KW-0067">ATP-binding</keyword>
<dbReference type="RefSeq" id="WP_204034309.1">
    <property type="nucleotide sequence ID" value="NZ_BOPC01000024.1"/>
</dbReference>
<dbReference type="SUPFAM" id="SSF46894">
    <property type="entry name" value="C-terminal effector domain of the bipartite response regulators"/>
    <property type="match status" value="1"/>
</dbReference>
<dbReference type="PANTHER" id="PTHR16305">
    <property type="entry name" value="TESTICULAR SOLUBLE ADENYLYL CYCLASE"/>
    <property type="match status" value="1"/>
</dbReference>
<dbReference type="InterPro" id="IPR000792">
    <property type="entry name" value="Tscrpt_reg_LuxR_C"/>
</dbReference>
<dbReference type="PROSITE" id="PS50043">
    <property type="entry name" value="HTH_LUXR_2"/>
    <property type="match status" value="1"/>
</dbReference>
<dbReference type="SMART" id="SM00421">
    <property type="entry name" value="HTH_LUXR"/>
    <property type="match status" value="1"/>
</dbReference>
<dbReference type="PRINTS" id="PR00038">
    <property type="entry name" value="HTHLUXR"/>
</dbReference>
<dbReference type="Gene3D" id="1.10.10.10">
    <property type="entry name" value="Winged helix-like DNA-binding domain superfamily/Winged helix DNA-binding domain"/>
    <property type="match status" value="1"/>
</dbReference>
<dbReference type="EMBL" id="BOPC01000024">
    <property type="protein sequence ID" value="GIJ26729.1"/>
    <property type="molecule type" value="Genomic_DNA"/>
</dbReference>
<dbReference type="Proteomes" id="UP000653076">
    <property type="component" value="Unassembled WGS sequence"/>
</dbReference>
<dbReference type="SUPFAM" id="SSF52540">
    <property type="entry name" value="P-loop containing nucleoside triphosphate hydrolases"/>
    <property type="match status" value="1"/>
</dbReference>
<keyword evidence="1" id="KW-0547">Nucleotide-binding</keyword>
<protein>
    <submittedName>
        <fullName evidence="4">LuxR family transcriptional regulator</fullName>
    </submittedName>
</protein>
<evidence type="ECO:0000313" key="5">
    <source>
        <dbReference type="Proteomes" id="UP000653076"/>
    </source>
</evidence>
<dbReference type="InterPro" id="IPR036388">
    <property type="entry name" value="WH-like_DNA-bd_sf"/>
</dbReference>
<evidence type="ECO:0000313" key="4">
    <source>
        <dbReference type="EMBL" id="GIJ26729.1"/>
    </source>
</evidence>
<dbReference type="InterPro" id="IPR041664">
    <property type="entry name" value="AAA_16"/>
</dbReference>
<organism evidence="4 5">
    <name type="scientific">Micromonospora qiuiae</name>
    <dbReference type="NCBI Taxonomy" id="502268"/>
    <lineage>
        <taxon>Bacteria</taxon>
        <taxon>Bacillati</taxon>
        <taxon>Actinomycetota</taxon>
        <taxon>Actinomycetes</taxon>
        <taxon>Micromonosporales</taxon>
        <taxon>Micromonosporaceae</taxon>
        <taxon>Micromonospora</taxon>
    </lineage>
</organism>
<accession>A0ABQ4J977</accession>
<dbReference type="PANTHER" id="PTHR16305:SF35">
    <property type="entry name" value="TRANSCRIPTIONAL ACTIVATOR DOMAIN"/>
    <property type="match status" value="1"/>
</dbReference>
<sequence length="909" mass="98818">MASITGATGERNELRRLSELFSGCLEGKGGLAVMNGPAASGKTALLQRFLDHRALSDAVVLSASGSRYEQDVPLGVVDQLAASPDLPAEVSQQVSDLLASGSAPWSGAPDVPTLMQSLRAALCELVERKPVVVAIDDAHFADHASLRCLAYLARRAHSARVLMLFVEANQLRAASALSRTELLHGLQMHRIQVEPLPVEMVADLIRQSEPDAPSDLAPRLRDVTGGNPLLLRALVDDLRRAGMVQAGEVVVGEAFADAVASCLFRQEPETRQVARGLAVIGERIEPVTLSRLLGMDGDLATRAIHLLNCSGLLGDGWFRHAGARAAVLASMLPEERAAMHARVAKLWQQEGRPATVVARHLTEADRIDAAWVAPTLREAAERALAGGDTDGALACLRAAFAGDLADQQRAETTAMLARVKWWRDPAEVIQHLPELVSGVRDRQLAGRDTIATINYLLWHGRIGDVANVFATLEEPDAATDHRLQTILTSLIYLYPGRAAEISRTWVGRRTGGMRDGDGNPSPDTDAPTAAVEVLRGCRQDDQSLGPVFGAVHTLAFTDRREGLPQWTESLAREVKACDPRIWRVLTSAARAEAALLRGDLTEALELARHGLTELPSAGWGVAVGWPIATIVRAASEAGDYETAAHHLSLPITPGVFDTPFGLKYLHARGKYHFATNRVHTALNDFHACGETMLAWNLDLPDLLLWRVDAAHAYLRLGQTRRCQELIHDQLRRLGEESVRLRGICLRVLSGALEAHERVAVLREAVRLLRSTPDRLEIAYALAELSFALQKLGERDPARAAQRSAAQLARQCGAQALLAALKFQSPTALPMPMLPSLTGPDGTAVLSEAERRVAGLAARGHTNREIAQRLYLTVSTVEQHLTRVYRKLRVTRRTELPSWLHTDPSDPTSR</sequence>
<dbReference type="InterPro" id="IPR016032">
    <property type="entry name" value="Sig_transdc_resp-reg_C-effctor"/>
</dbReference>
<evidence type="ECO:0000256" key="1">
    <source>
        <dbReference type="ARBA" id="ARBA00022741"/>
    </source>
</evidence>
<feature type="domain" description="HTH luxR-type" evidence="3">
    <location>
        <begin position="838"/>
        <end position="903"/>
    </location>
</feature>
<name>A0ABQ4J977_9ACTN</name>
<dbReference type="InterPro" id="IPR027417">
    <property type="entry name" value="P-loop_NTPase"/>
</dbReference>
<proteinExistence type="predicted"/>
<dbReference type="Pfam" id="PF13191">
    <property type="entry name" value="AAA_16"/>
    <property type="match status" value="1"/>
</dbReference>
<evidence type="ECO:0000256" key="2">
    <source>
        <dbReference type="ARBA" id="ARBA00022840"/>
    </source>
</evidence>
<gene>
    <name evidence="4" type="ORF">Vqi01_18910</name>
</gene>
<reference evidence="4 5" key="1">
    <citation type="submission" date="2021-01" db="EMBL/GenBank/DDBJ databases">
        <title>Whole genome shotgun sequence of Verrucosispora qiuiae NBRC 106684.</title>
        <authorList>
            <person name="Komaki H."/>
            <person name="Tamura T."/>
        </authorList>
    </citation>
    <scope>NUCLEOTIDE SEQUENCE [LARGE SCALE GENOMIC DNA]</scope>
    <source>
        <strain evidence="4 5">NBRC 106684</strain>
    </source>
</reference>
<comment type="caution">
    <text evidence="4">The sequence shown here is derived from an EMBL/GenBank/DDBJ whole genome shotgun (WGS) entry which is preliminary data.</text>
</comment>